<dbReference type="EMBL" id="JAUJYO010000001">
    <property type="protein sequence ID" value="KAK1325991.1"/>
    <property type="molecule type" value="Genomic_DNA"/>
</dbReference>
<dbReference type="Proteomes" id="UP001180020">
    <property type="component" value="Unassembled WGS sequence"/>
</dbReference>
<keyword evidence="1" id="KW-0371">Homeobox</keyword>
<reference evidence="1" key="1">
    <citation type="journal article" date="2023" name="Nat. Commun.">
        <title>Diploid and tetraploid genomes of Acorus and the evolution of monocots.</title>
        <authorList>
            <person name="Ma L."/>
            <person name="Liu K.W."/>
            <person name="Li Z."/>
            <person name="Hsiao Y.Y."/>
            <person name="Qi Y."/>
            <person name="Fu T."/>
            <person name="Tang G.D."/>
            <person name="Zhang D."/>
            <person name="Sun W.H."/>
            <person name="Liu D.K."/>
            <person name="Li Y."/>
            <person name="Chen G.Z."/>
            <person name="Liu X.D."/>
            <person name="Liao X.Y."/>
            <person name="Jiang Y.T."/>
            <person name="Yu X."/>
            <person name="Hao Y."/>
            <person name="Huang J."/>
            <person name="Zhao X.W."/>
            <person name="Ke S."/>
            <person name="Chen Y.Y."/>
            <person name="Wu W.L."/>
            <person name="Hsu J.L."/>
            <person name="Lin Y.F."/>
            <person name="Huang M.D."/>
            <person name="Li C.Y."/>
            <person name="Huang L."/>
            <person name="Wang Z.W."/>
            <person name="Zhao X."/>
            <person name="Zhong W.Y."/>
            <person name="Peng D.H."/>
            <person name="Ahmad S."/>
            <person name="Lan S."/>
            <person name="Zhang J.S."/>
            <person name="Tsai W.C."/>
            <person name="Van de Peer Y."/>
            <person name="Liu Z.J."/>
        </authorList>
    </citation>
    <scope>NUCLEOTIDE SEQUENCE</scope>
    <source>
        <strain evidence="1">CP</strain>
    </source>
</reference>
<proteinExistence type="predicted"/>
<reference evidence="1" key="2">
    <citation type="submission" date="2023-06" db="EMBL/GenBank/DDBJ databases">
        <authorList>
            <person name="Ma L."/>
            <person name="Liu K.-W."/>
            <person name="Li Z."/>
            <person name="Hsiao Y.-Y."/>
            <person name="Qi Y."/>
            <person name="Fu T."/>
            <person name="Tang G."/>
            <person name="Zhang D."/>
            <person name="Sun W.-H."/>
            <person name="Liu D.-K."/>
            <person name="Li Y."/>
            <person name="Chen G.-Z."/>
            <person name="Liu X.-D."/>
            <person name="Liao X.-Y."/>
            <person name="Jiang Y.-T."/>
            <person name="Yu X."/>
            <person name="Hao Y."/>
            <person name="Huang J."/>
            <person name="Zhao X.-W."/>
            <person name="Ke S."/>
            <person name="Chen Y.-Y."/>
            <person name="Wu W.-L."/>
            <person name="Hsu J.-L."/>
            <person name="Lin Y.-F."/>
            <person name="Huang M.-D."/>
            <person name="Li C.-Y."/>
            <person name="Huang L."/>
            <person name="Wang Z.-W."/>
            <person name="Zhao X."/>
            <person name="Zhong W.-Y."/>
            <person name="Peng D.-H."/>
            <person name="Ahmad S."/>
            <person name="Lan S."/>
            <person name="Zhang J.-S."/>
            <person name="Tsai W.-C."/>
            <person name="Van De Peer Y."/>
            <person name="Liu Z.-J."/>
        </authorList>
    </citation>
    <scope>NUCLEOTIDE SEQUENCE</scope>
    <source>
        <strain evidence="1">CP</strain>
        <tissue evidence="1">Leaves</tissue>
    </source>
</reference>
<sequence>MEAADGTESGLRVETTLVDLQDITLDKILNEGGRKGYVYILDGGVEQVGQNRMRRRWLATAWPYVHQLDQ</sequence>
<dbReference type="GO" id="GO:0003677">
    <property type="term" value="F:DNA binding"/>
    <property type="evidence" value="ECO:0007669"/>
    <property type="project" value="UniProtKB-KW"/>
</dbReference>
<name>A0AAV9FKC2_ACOCL</name>
<keyword evidence="2" id="KW-1185">Reference proteome</keyword>
<organism evidence="1 2">
    <name type="scientific">Acorus calamus</name>
    <name type="common">Sweet flag</name>
    <dbReference type="NCBI Taxonomy" id="4465"/>
    <lineage>
        <taxon>Eukaryota</taxon>
        <taxon>Viridiplantae</taxon>
        <taxon>Streptophyta</taxon>
        <taxon>Embryophyta</taxon>
        <taxon>Tracheophyta</taxon>
        <taxon>Spermatophyta</taxon>
        <taxon>Magnoliopsida</taxon>
        <taxon>Liliopsida</taxon>
        <taxon>Acoraceae</taxon>
        <taxon>Acorus</taxon>
    </lineage>
</organism>
<evidence type="ECO:0000313" key="2">
    <source>
        <dbReference type="Proteomes" id="UP001180020"/>
    </source>
</evidence>
<protein>
    <submittedName>
        <fullName evidence="1">Homeobox-leucine zipper protein HOX9</fullName>
    </submittedName>
</protein>
<gene>
    <name evidence="1" type="primary">HOX9</name>
    <name evidence="1" type="ORF">QJS10_CPA01g00550</name>
</gene>
<accession>A0AAV9FKC2</accession>
<evidence type="ECO:0000313" key="1">
    <source>
        <dbReference type="EMBL" id="KAK1325991.1"/>
    </source>
</evidence>
<keyword evidence="1" id="KW-0238">DNA-binding</keyword>
<comment type="caution">
    <text evidence="1">The sequence shown here is derived from an EMBL/GenBank/DDBJ whole genome shotgun (WGS) entry which is preliminary data.</text>
</comment>
<dbReference type="AlphaFoldDB" id="A0AAV9FKC2"/>